<dbReference type="Pfam" id="PF01804">
    <property type="entry name" value="Penicil_amidase"/>
    <property type="match status" value="1"/>
</dbReference>
<dbReference type="GO" id="GO:0046872">
    <property type="term" value="F:metal ion binding"/>
    <property type="evidence" value="ECO:0007669"/>
    <property type="project" value="UniProtKB-KW"/>
</dbReference>
<sequence>MRFLCRRLVPFSLVLLLILIGCVYWLLQASLLPRQSTLQVRGISSPIAIRFDDYARPFVHAANLKDALYAQGVLHASERLWQMELLRLAGRADLHRLFDRDGLATDAELWRMGVPQLAEALSVNVEPEVLEWVRAYVQGINAGLARYAVLPPELLLLGYQPEDWTVEDVFAVGAIIAFQSGNNYTKELLRLALRHKLSDDDFALFLDDFSDRADYPFVIATAGRAAEQNGEVIPGEVPAHLFAQTALLDPARNPRLPRGAFGSNGWVVAPAKSATGKPLFAFDSHDALGLPNLFYELHLFFGRGEQIRGWSVPGLPGVINGYNEAIAWGFTNIGDTQDLFIETRHPEQQDTFLYDGEWVAAEVQTRTLTLADGSRVAHTRKLSRHGPLISEDPPISFAWTGHHPGEKGLGALLAINRATDWQGFNRAADTLLAPTLNATYADVHGTIGFRTAGVLPLRGRGQGLYPQDGSNGSNAWRGWVPVSATPRLENPAEGFVAAANARVHAAGEMPLVSADNAAPYRIARIQSQLAAAEAMTPARMAALQMDWYDGQAAWLLPHLLPSLSPEHAAWRTRFAQWLKNPVAAADSVEALVFQQWYLCLAETVFKSRLGEDYDALIKQNYVLNQALDVLIASDRHAQWWQGQRAQTIDRALAQALAMLEKQLGNNVAQWRLDRLQRAQAPHELAQALPVLAGVLNAQPAPWGGTPAAVGRANYRYDRPFQVRNGATVRVVAELDATIHAASVMPGGQSGHPLSDHYADQWPHWLAGDLLPIVRPADPIQQRGEAEANVDGTVFRQLILEPAQ</sequence>
<dbReference type="HOGENOM" id="CLU_011790_4_0_6"/>
<feature type="active site" description="Nucleophile" evidence="5">
    <location>
        <position position="263"/>
    </location>
</feature>
<dbReference type="Proteomes" id="UP000000466">
    <property type="component" value="Chromosome"/>
</dbReference>
<evidence type="ECO:0000313" key="9">
    <source>
        <dbReference type="Proteomes" id="UP000000466"/>
    </source>
</evidence>
<dbReference type="Gene3D" id="1.10.1400.10">
    <property type="match status" value="1"/>
</dbReference>
<evidence type="ECO:0000256" key="3">
    <source>
        <dbReference type="ARBA" id="ARBA00023145"/>
    </source>
</evidence>
<dbReference type="CDD" id="cd03747">
    <property type="entry name" value="Ntn_PGA_like"/>
    <property type="match status" value="1"/>
</dbReference>
<comment type="subunit">
    <text evidence="4">Heterodimer of an alpha subunit and a beta subunit processed from the same precursor.</text>
</comment>
<dbReference type="KEGG" id="saga:M5M_15865"/>
<name>K4KPX2_SIMAS</name>
<evidence type="ECO:0000256" key="6">
    <source>
        <dbReference type="PIRSR" id="PIRSR001227-2"/>
    </source>
</evidence>
<dbReference type="PANTHER" id="PTHR34218">
    <property type="entry name" value="PEPTIDASE S45 PENICILLIN AMIDASE"/>
    <property type="match status" value="1"/>
</dbReference>
<keyword evidence="7" id="KW-0472">Membrane</keyword>
<dbReference type="STRING" id="1117647.M5M_15865"/>
<keyword evidence="3" id="KW-0865">Zymogen</keyword>
<evidence type="ECO:0000256" key="2">
    <source>
        <dbReference type="ARBA" id="ARBA00022801"/>
    </source>
</evidence>
<feature type="binding site" evidence="6">
    <location>
        <position position="338"/>
    </location>
    <ligand>
        <name>Ca(2+)</name>
        <dbReference type="ChEBI" id="CHEBI:29108"/>
    </ligand>
</feature>
<evidence type="ECO:0000256" key="4">
    <source>
        <dbReference type="ARBA" id="ARBA00038735"/>
    </source>
</evidence>
<dbReference type="PIRSF" id="PIRSF001227">
    <property type="entry name" value="Pen_acylase"/>
    <property type="match status" value="1"/>
</dbReference>
<proteinExistence type="inferred from homology"/>
<evidence type="ECO:0000256" key="7">
    <source>
        <dbReference type="SAM" id="Phobius"/>
    </source>
</evidence>
<evidence type="ECO:0000313" key="8">
    <source>
        <dbReference type="EMBL" id="AFV00306.1"/>
    </source>
</evidence>
<feature type="binding site" evidence="6">
    <location>
        <position position="335"/>
    </location>
    <ligand>
        <name>Ca(2+)</name>
        <dbReference type="ChEBI" id="CHEBI:29108"/>
    </ligand>
</feature>
<dbReference type="Gene3D" id="1.10.439.10">
    <property type="entry name" value="Penicillin Amidohydrolase, domain 1"/>
    <property type="match status" value="1"/>
</dbReference>
<dbReference type="GO" id="GO:0017000">
    <property type="term" value="P:antibiotic biosynthetic process"/>
    <property type="evidence" value="ECO:0007669"/>
    <property type="project" value="InterPro"/>
</dbReference>
<accession>K4KPX2</accession>
<dbReference type="MEROPS" id="S45.003"/>
<dbReference type="GO" id="GO:0016811">
    <property type="term" value="F:hydrolase activity, acting on carbon-nitrogen (but not peptide) bonds, in linear amides"/>
    <property type="evidence" value="ECO:0007669"/>
    <property type="project" value="InterPro"/>
</dbReference>
<organism evidence="8 9">
    <name type="scientific">Simiduia agarivorans (strain DSM 21679 / JCM 13881 / BCRC 17597 / SA1)</name>
    <dbReference type="NCBI Taxonomy" id="1117647"/>
    <lineage>
        <taxon>Bacteria</taxon>
        <taxon>Pseudomonadati</taxon>
        <taxon>Pseudomonadota</taxon>
        <taxon>Gammaproteobacteria</taxon>
        <taxon>Cellvibrionales</taxon>
        <taxon>Cellvibrionaceae</taxon>
        <taxon>Simiduia</taxon>
    </lineage>
</organism>
<dbReference type="InterPro" id="IPR023343">
    <property type="entry name" value="Penicillin_amidase_dom1"/>
</dbReference>
<dbReference type="PROSITE" id="PS51257">
    <property type="entry name" value="PROKAR_LIPOPROTEIN"/>
    <property type="match status" value="1"/>
</dbReference>
<keyword evidence="6" id="KW-0479">Metal-binding</keyword>
<dbReference type="eggNOG" id="COG2366">
    <property type="taxonomic scope" value="Bacteria"/>
</dbReference>
<comment type="similarity">
    <text evidence="1">Belongs to the peptidase S45 family.</text>
</comment>
<dbReference type="InterPro" id="IPR002692">
    <property type="entry name" value="S45"/>
</dbReference>
<dbReference type="OrthoDB" id="9760084at2"/>
<dbReference type="PANTHER" id="PTHR34218:SF4">
    <property type="entry name" value="ACYL-HOMOSERINE LACTONE ACYLASE QUIP"/>
    <property type="match status" value="1"/>
</dbReference>
<reference evidence="8 9" key="1">
    <citation type="journal article" date="2013" name="Genome Announc.">
        <title>Complete genome sequence of Simiduia agarivorans SA1(T), a marine bacterium able to degrade a variety of polysaccharides.</title>
        <authorList>
            <person name="Lin S.Y."/>
            <person name="Shieh W.Y."/>
            <person name="Chen J.S."/>
            <person name="Tang S.L."/>
        </authorList>
    </citation>
    <scope>NUCLEOTIDE SEQUENCE [LARGE SCALE GENOMIC DNA]</scope>
    <source>
        <strain evidence="9">DSM 21679 / JCM 13881 / BCRC 17597 / SA1</strain>
    </source>
</reference>
<evidence type="ECO:0000256" key="5">
    <source>
        <dbReference type="PIRSR" id="PIRSR001227-1"/>
    </source>
</evidence>
<dbReference type="InterPro" id="IPR043147">
    <property type="entry name" value="Penicillin_amidase_A-knob"/>
</dbReference>
<keyword evidence="7" id="KW-0812">Transmembrane</keyword>
<keyword evidence="7" id="KW-1133">Transmembrane helix</keyword>
<dbReference type="InterPro" id="IPR043146">
    <property type="entry name" value="Penicillin_amidase_N_B-knob"/>
</dbReference>
<dbReference type="InterPro" id="IPR014395">
    <property type="entry name" value="Pen/GL7ACA/AHL_acylase"/>
</dbReference>
<keyword evidence="9" id="KW-1185">Reference proteome</keyword>
<dbReference type="SUPFAM" id="SSF56235">
    <property type="entry name" value="N-terminal nucleophile aminohydrolases (Ntn hydrolases)"/>
    <property type="match status" value="1"/>
</dbReference>
<keyword evidence="2" id="KW-0378">Hydrolase</keyword>
<keyword evidence="6" id="KW-0106">Calcium</keyword>
<dbReference type="AlphaFoldDB" id="K4KPX2"/>
<comment type="cofactor">
    <cofactor evidence="6">
        <name>Ca(2+)</name>
        <dbReference type="ChEBI" id="CHEBI:29108"/>
    </cofactor>
    <text evidence="6">Binds 1 Ca(2+) ion per dimer.</text>
</comment>
<feature type="transmembrane region" description="Helical" evidence="7">
    <location>
        <begin position="7"/>
        <end position="27"/>
    </location>
</feature>
<dbReference type="EMBL" id="CP003746">
    <property type="protein sequence ID" value="AFV00306.1"/>
    <property type="molecule type" value="Genomic_DNA"/>
</dbReference>
<dbReference type="RefSeq" id="WP_015048458.1">
    <property type="nucleotide sequence ID" value="NC_018868.3"/>
</dbReference>
<gene>
    <name evidence="8" type="ordered locus">M5M_15865</name>
</gene>
<feature type="binding site" evidence="6">
    <location>
        <position position="187"/>
    </location>
    <ligand>
        <name>Ca(2+)</name>
        <dbReference type="ChEBI" id="CHEBI:29108"/>
    </ligand>
</feature>
<protein>
    <submittedName>
        <fullName evidence="8">Peptidase S45 penicillin amidase</fullName>
    </submittedName>
</protein>
<dbReference type="InterPro" id="IPR029055">
    <property type="entry name" value="Ntn_hydrolases_N"/>
</dbReference>
<evidence type="ECO:0000256" key="1">
    <source>
        <dbReference type="ARBA" id="ARBA00006586"/>
    </source>
</evidence>
<dbReference type="Gene3D" id="3.60.20.10">
    <property type="entry name" value="Glutamine Phosphoribosylpyrophosphate, subunit 1, domain 1"/>
    <property type="match status" value="1"/>
</dbReference>
<dbReference type="Gene3D" id="2.30.120.10">
    <property type="match status" value="1"/>
</dbReference>